<comment type="caution">
    <text evidence="3">The sequence shown here is derived from an EMBL/GenBank/DDBJ whole genome shotgun (WGS) entry which is preliminary data.</text>
</comment>
<dbReference type="AlphaFoldDB" id="A0A316DDT9"/>
<keyword evidence="2" id="KW-1133">Transmembrane helix</keyword>
<protein>
    <submittedName>
        <fullName evidence="3">Uncharacterized protein</fullName>
    </submittedName>
</protein>
<evidence type="ECO:0000256" key="1">
    <source>
        <dbReference type="SAM" id="MobiDB-lite"/>
    </source>
</evidence>
<gene>
    <name evidence="3" type="ORF">C7459_101245</name>
</gene>
<accession>A0A316DDT9</accession>
<reference evidence="3 4" key="1">
    <citation type="submission" date="2018-05" db="EMBL/GenBank/DDBJ databases">
        <title>Genomic Encyclopedia of Type Strains, Phase IV (KMG-IV): sequencing the most valuable type-strain genomes for metagenomic binning, comparative biology and taxonomic classification.</title>
        <authorList>
            <person name="Goeker M."/>
        </authorList>
    </citation>
    <scope>NUCLEOTIDE SEQUENCE [LARGE SCALE GENOMIC DNA]</scope>
    <source>
        <strain evidence="3 4">DSM 18773</strain>
    </source>
</reference>
<dbReference type="EMBL" id="QGGL01000001">
    <property type="protein sequence ID" value="PWK16381.1"/>
    <property type="molecule type" value="Genomic_DNA"/>
</dbReference>
<organism evidence="3 4">
    <name type="scientific">Tumebacillus permanentifrigoris</name>
    <dbReference type="NCBI Taxonomy" id="378543"/>
    <lineage>
        <taxon>Bacteria</taxon>
        <taxon>Bacillati</taxon>
        <taxon>Bacillota</taxon>
        <taxon>Bacilli</taxon>
        <taxon>Bacillales</taxon>
        <taxon>Alicyclobacillaceae</taxon>
        <taxon>Tumebacillus</taxon>
    </lineage>
</organism>
<feature type="compositionally biased region" description="Basic and acidic residues" evidence="1">
    <location>
        <begin position="10"/>
        <end position="30"/>
    </location>
</feature>
<dbReference type="RefSeq" id="WP_109685431.1">
    <property type="nucleotide sequence ID" value="NZ_QGGL01000001.1"/>
</dbReference>
<feature type="transmembrane region" description="Helical" evidence="2">
    <location>
        <begin position="64"/>
        <end position="82"/>
    </location>
</feature>
<name>A0A316DDT9_9BACL</name>
<feature type="region of interest" description="Disordered" evidence="1">
    <location>
        <begin position="1"/>
        <end position="53"/>
    </location>
</feature>
<keyword evidence="2" id="KW-0812">Transmembrane</keyword>
<evidence type="ECO:0000313" key="3">
    <source>
        <dbReference type="EMBL" id="PWK16381.1"/>
    </source>
</evidence>
<keyword evidence="4" id="KW-1185">Reference proteome</keyword>
<dbReference type="Proteomes" id="UP000245634">
    <property type="component" value="Unassembled WGS sequence"/>
</dbReference>
<keyword evidence="2" id="KW-0472">Membrane</keyword>
<evidence type="ECO:0000313" key="4">
    <source>
        <dbReference type="Proteomes" id="UP000245634"/>
    </source>
</evidence>
<evidence type="ECO:0000256" key="2">
    <source>
        <dbReference type="SAM" id="Phobius"/>
    </source>
</evidence>
<proteinExistence type="predicted"/>
<sequence length="86" mass="10018">MGHSKRRRRAERETRQEQERSSEQTGERYHSSSRKSRRAANGTESVPARHEAGLPDVLGSDRHFWKFALAFLIIFVLLWLLAPDEN</sequence>